<organism evidence="2 3">
    <name type="scientific">Salix brachista</name>
    <dbReference type="NCBI Taxonomy" id="2182728"/>
    <lineage>
        <taxon>Eukaryota</taxon>
        <taxon>Viridiplantae</taxon>
        <taxon>Streptophyta</taxon>
        <taxon>Embryophyta</taxon>
        <taxon>Tracheophyta</taxon>
        <taxon>Spermatophyta</taxon>
        <taxon>Magnoliopsida</taxon>
        <taxon>eudicotyledons</taxon>
        <taxon>Gunneridae</taxon>
        <taxon>Pentapetalae</taxon>
        <taxon>rosids</taxon>
        <taxon>fabids</taxon>
        <taxon>Malpighiales</taxon>
        <taxon>Salicaceae</taxon>
        <taxon>Saliceae</taxon>
        <taxon>Salix</taxon>
    </lineage>
</organism>
<keyword evidence="1" id="KW-0472">Membrane</keyword>
<evidence type="ECO:0000313" key="3">
    <source>
        <dbReference type="Proteomes" id="UP000326939"/>
    </source>
</evidence>
<feature type="transmembrane region" description="Helical" evidence="1">
    <location>
        <begin position="88"/>
        <end position="107"/>
    </location>
</feature>
<evidence type="ECO:0000256" key="1">
    <source>
        <dbReference type="SAM" id="Phobius"/>
    </source>
</evidence>
<protein>
    <submittedName>
        <fullName evidence="2">Uncharacterized protein</fullName>
    </submittedName>
</protein>
<keyword evidence="3" id="KW-1185">Reference proteome</keyword>
<dbReference type="EMBL" id="VDCV01000015">
    <property type="protein sequence ID" value="KAB5524159.1"/>
    <property type="molecule type" value="Genomic_DNA"/>
</dbReference>
<keyword evidence="1" id="KW-0812">Transmembrane</keyword>
<dbReference type="AlphaFoldDB" id="A0A5N5JYC5"/>
<dbReference type="Proteomes" id="UP000326939">
    <property type="component" value="Chromosome 15"/>
</dbReference>
<accession>A0A5N5JYC5</accession>
<gene>
    <name evidence="2" type="ORF">DKX38_021908</name>
</gene>
<sequence>MDGYNLDPLAQYSATGGHSLAVKGGVGGGVLFLLLAVIIYVFIKSRKCSMKCELQVDGGSSSSVMDDYNKSPFAPDSAAGNHSAAAKVGGVAGVIVVLILVIIYEILRRGGCSMNCDVEVNEAPRREAEEA</sequence>
<proteinExistence type="predicted"/>
<comment type="caution">
    <text evidence="2">The sequence shown here is derived from an EMBL/GenBank/DDBJ whole genome shotgun (WGS) entry which is preliminary data.</text>
</comment>
<name>A0A5N5JYC5_9ROSI</name>
<feature type="transmembrane region" description="Helical" evidence="1">
    <location>
        <begin position="20"/>
        <end position="43"/>
    </location>
</feature>
<reference evidence="3" key="1">
    <citation type="journal article" date="2019" name="Gigascience">
        <title>De novo genome assembly of the endangered Acer yangbiense, a plant species with extremely small populations endemic to Yunnan Province, China.</title>
        <authorList>
            <person name="Yang J."/>
            <person name="Wariss H.M."/>
            <person name="Tao L."/>
            <person name="Zhang R."/>
            <person name="Yun Q."/>
            <person name="Hollingsworth P."/>
            <person name="Dao Z."/>
            <person name="Luo G."/>
            <person name="Guo H."/>
            <person name="Ma Y."/>
            <person name="Sun W."/>
        </authorList>
    </citation>
    <scope>NUCLEOTIDE SEQUENCE [LARGE SCALE GENOMIC DNA]</scope>
    <source>
        <strain evidence="3">cv. br00</strain>
    </source>
</reference>
<evidence type="ECO:0000313" key="2">
    <source>
        <dbReference type="EMBL" id="KAB5524159.1"/>
    </source>
</evidence>
<keyword evidence="1" id="KW-1133">Transmembrane helix</keyword>